<reference evidence="3 4" key="1">
    <citation type="journal article" date="2006" name="Proc. Natl. Acad. Sci. U.S.A.">
        <title>Burkholderia xenovorans LB400 harbors a multi-replicon, 9.73-Mbp genome shaped for versatility.</title>
        <authorList>
            <person name="Chain P.S."/>
            <person name="Denef V.J."/>
            <person name="Konstantinidis K.T."/>
            <person name="Vergez L.M."/>
            <person name="Agullo L."/>
            <person name="Reyes V.L."/>
            <person name="Hauser L."/>
            <person name="Cordova M."/>
            <person name="Gomez L."/>
            <person name="Gonzalez M."/>
            <person name="Land M."/>
            <person name="Lao V."/>
            <person name="Larimer F."/>
            <person name="LiPuma J.J."/>
            <person name="Mahenthiralingam E."/>
            <person name="Malfatti S.A."/>
            <person name="Marx C.J."/>
            <person name="Parnell J.J."/>
            <person name="Ramette A."/>
            <person name="Richardson P."/>
            <person name="Seeger M."/>
            <person name="Smith D."/>
            <person name="Spilker T."/>
            <person name="Sul W.J."/>
            <person name="Tsoi T.V."/>
            <person name="Ulrich L.E."/>
            <person name="Zhulin I.B."/>
            <person name="Tiedje J.M."/>
        </authorList>
    </citation>
    <scope>NUCLEOTIDE SEQUENCE [LARGE SCALE GENOMIC DNA]</scope>
    <source>
        <strain evidence="3 4">LB400</strain>
    </source>
</reference>
<accession>Q144D0</accession>
<dbReference type="Pfam" id="PF11925">
    <property type="entry name" value="DUF3443"/>
    <property type="match status" value="1"/>
</dbReference>
<dbReference type="STRING" id="266265.Bxe_A3680"/>
<organism evidence="3 4">
    <name type="scientific">Paraburkholderia xenovorans (strain LB400)</name>
    <dbReference type="NCBI Taxonomy" id="266265"/>
    <lineage>
        <taxon>Bacteria</taxon>
        <taxon>Pseudomonadati</taxon>
        <taxon>Pseudomonadota</taxon>
        <taxon>Betaproteobacteria</taxon>
        <taxon>Burkholderiales</taxon>
        <taxon>Burkholderiaceae</taxon>
        <taxon>Paraburkholderia</taxon>
    </lineage>
</organism>
<dbReference type="OrthoDB" id="5289858at2"/>
<evidence type="ECO:0000313" key="4">
    <source>
        <dbReference type="Proteomes" id="UP000001817"/>
    </source>
</evidence>
<keyword evidence="4" id="KW-1185">Reference proteome</keyword>
<dbReference type="EMBL" id="CP000270">
    <property type="protein sequence ID" value="ABE29309.1"/>
    <property type="molecule type" value="Genomic_DNA"/>
</dbReference>
<name>Q144D0_PARXL</name>
<feature type="compositionally biased region" description="Low complexity" evidence="1">
    <location>
        <begin position="59"/>
        <end position="69"/>
    </location>
</feature>
<dbReference type="PATRIC" id="fig|266265.5.peg.793"/>
<evidence type="ECO:0000313" key="3">
    <source>
        <dbReference type="EMBL" id="ABE29309.1"/>
    </source>
</evidence>
<gene>
    <name evidence="3" type="ORF">Bxe_A3680</name>
</gene>
<feature type="chain" id="PRO_5004182969" description="Lipoprotein" evidence="2">
    <location>
        <begin position="29"/>
        <end position="453"/>
    </location>
</feature>
<dbReference type="KEGG" id="bxb:DR64_1371"/>
<sequence length="453" mass="45978">MKKQNMNTLKKTLWLAAAITGIALSACGGGGNASGNQAGNSIGWNASPDWINPSGGSSGSSNSGNSGNSAPPVTGDNTVPVRVDASTGNVNRLFASVTVCVPGAPGAQGAQGAGQCVTVDRMLVDTGSTGVRIAARALPTLAPLLLTQAGAADDPIGSAPIAECMPFASGFTWGSVKRADITIGSKTASNIPIQLYSDGAFSAPDDCVAHGGGDLGAALEGSGINGILGIDNFTSDSADAVTTAIPGNYYYCPSQNHCISTRMQASQEVMNPVAGFARDNNGTVIRLPAVPAAGQANVAGLLVFGIGTQPNNALPANATVVAVDKYGSFTTQYQGRVFNRSAIDSGTMSYAFPDTAIPVSAAGLYTPTSTLNLTATIDPTNGKSAPLQMPFTVGNATSLMASGYAAFNNIGQNFTSSNNNMFLWGLPFFYGRDVYTVIGNAKIGNQTGPFVAF</sequence>
<proteinExistence type="predicted"/>
<feature type="region of interest" description="Disordered" evidence="1">
    <location>
        <begin position="44"/>
        <end position="80"/>
    </location>
</feature>
<feature type="signal peptide" evidence="2">
    <location>
        <begin position="1"/>
        <end position="28"/>
    </location>
</feature>
<dbReference type="Proteomes" id="UP000001817">
    <property type="component" value="Chromosome 1"/>
</dbReference>
<evidence type="ECO:0000256" key="1">
    <source>
        <dbReference type="SAM" id="MobiDB-lite"/>
    </source>
</evidence>
<keyword evidence="2" id="KW-0732">Signal</keyword>
<dbReference type="eggNOG" id="ENOG502Z86S">
    <property type="taxonomic scope" value="Bacteria"/>
</dbReference>
<dbReference type="InterPro" id="IPR021847">
    <property type="entry name" value="DUF3443"/>
</dbReference>
<dbReference type="PROSITE" id="PS51257">
    <property type="entry name" value="PROKAR_LIPOPROTEIN"/>
    <property type="match status" value="1"/>
</dbReference>
<protein>
    <recommendedName>
        <fullName evidence="5">Lipoprotein</fullName>
    </recommendedName>
</protein>
<dbReference type="KEGG" id="bxe:Bxe_A3680"/>
<dbReference type="RefSeq" id="WP_011487089.1">
    <property type="nucleotide sequence ID" value="NC_007951.1"/>
</dbReference>
<evidence type="ECO:0000256" key="2">
    <source>
        <dbReference type="SAM" id="SignalP"/>
    </source>
</evidence>
<dbReference type="AlphaFoldDB" id="Q144D0"/>
<evidence type="ECO:0008006" key="5">
    <source>
        <dbReference type="Google" id="ProtNLM"/>
    </source>
</evidence>